<evidence type="ECO:0000313" key="3">
    <source>
        <dbReference type="EMBL" id="EOA83576.1"/>
    </source>
</evidence>
<dbReference type="EMBL" id="KB908833">
    <property type="protein sequence ID" value="EOA83576.1"/>
    <property type="molecule type" value="Genomic_DNA"/>
</dbReference>
<evidence type="ECO:0000256" key="2">
    <source>
        <dbReference type="SAM" id="Phobius"/>
    </source>
</evidence>
<dbReference type="Proteomes" id="UP000016935">
    <property type="component" value="Unassembled WGS sequence"/>
</dbReference>
<reference evidence="3 4" key="1">
    <citation type="journal article" date="2012" name="PLoS Pathog.">
        <title>Diverse lifestyles and strategies of plant pathogenesis encoded in the genomes of eighteen Dothideomycetes fungi.</title>
        <authorList>
            <person name="Ohm R.A."/>
            <person name="Feau N."/>
            <person name="Henrissat B."/>
            <person name="Schoch C.L."/>
            <person name="Horwitz B.A."/>
            <person name="Barry K.W."/>
            <person name="Condon B.J."/>
            <person name="Copeland A.C."/>
            <person name="Dhillon B."/>
            <person name="Glaser F."/>
            <person name="Hesse C.N."/>
            <person name="Kosti I."/>
            <person name="LaButti K."/>
            <person name="Lindquist E.A."/>
            <person name="Lucas S."/>
            <person name="Salamov A.A."/>
            <person name="Bradshaw R.E."/>
            <person name="Ciuffetti L."/>
            <person name="Hamelin R.C."/>
            <person name="Kema G.H.J."/>
            <person name="Lawrence C."/>
            <person name="Scott J.A."/>
            <person name="Spatafora J.W."/>
            <person name="Turgeon B.G."/>
            <person name="de Wit P.J.G.M."/>
            <person name="Zhong S."/>
            <person name="Goodwin S.B."/>
            <person name="Grigoriev I.V."/>
        </authorList>
    </citation>
    <scope>NUCLEOTIDE SEQUENCE [LARGE SCALE GENOMIC DNA]</scope>
    <source>
        <strain evidence="4">28A</strain>
    </source>
</reference>
<feature type="transmembrane region" description="Helical" evidence="2">
    <location>
        <begin position="127"/>
        <end position="147"/>
    </location>
</feature>
<reference evidence="3 4" key="2">
    <citation type="journal article" date="2013" name="PLoS Genet.">
        <title>Comparative genome structure, secondary metabolite, and effector coding capacity across Cochliobolus pathogens.</title>
        <authorList>
            <person name="Condon B.J."/>
            <person name="Leng Y."/>
            <person name="Wu D."/>
            <person name="Bushley K.E."/>
            <person name="Ohm R.A."/>
            <person name="Otillar R."/>
            <person name="Martin J."/>
            <person name="Schackwitz W."/>
            <person name="Grimwood J."/>
            <person name="MohdZainudin N."/>
            <person name="Xue C."/>
            <person name="Wang R."/>
            <person name="Manning V.A."/>
            <person name="Dhillon B."/>
            <person name="Tu Z.J."/>
            <person name="Steffenson B.J."/>
            <person name="Salamov A."/>
            <person name="Sun H."/>
            <person name="Lowry S."/>
            <person name="LaButti K."/>
            <person name="Han J."/>
            <person name="Copeland A."/>
            <person name="Lindquist E."/>
            <person name="Barry K."/>
            <person name="Schmutz J."/>
            <person name="Baker S.E."/>
            <person name="Ciuffetti L.M."/>
            <person name="Grigoriev I.V."/>
            <person name="Zhong S."/>
            <person name="Turgeon B.G."/>
        </authorList>
    </citation>
    <scope>NUCLEOTIDE SEQUENCE [LARGE SCALE GENOMIC DNA]</scope>
    <source>
        <strain evidence="4">28A</strain>
    </source>
</reference>
<name>R0IEQ6_EXST2</name>
<dbReference type="OrthoDB" id="5409246at2759"/>
<dbReference type="HOGENOM" id="CLU_912653_0_0_1"/>
<keyword evidence="2" id="KW-0472">Membrane</keyword>
<keyword evidence="2" id="KW-1133">Transmembrane helix</keyword>
<evidence type="ECO:0000313" key="4">
    <source>
        <dbReference type="Proteomes" id="UP000016935"/>
    </source>
</evidence>
<dbReference type="GeneID" id="19403829"/>
<gene>
    <name evidence="3" type="ORF">SETTUDRAFT_33863</name>
</gene>
<keyword evidence="4" id="KW-1185">Reference proteome</keyword>
<keyword evidence="2" id="KW-0812">Transmembrane</keyword>
<dbReference type="RefSeq" id="XP_008028839.1">
    <property type="nucleotide sequence ID" value="XM_008030648.1"/>
</dbReference>
<proteinExistence type="predicted"/>
<feature type="transmembrane region" description="Helical" evidence="2">
    <location>
        <begin position="159"/>
        <end position="182"/>
    </location>
</feature>
<sequence>MGRPLTPLSQPCSSEETRAGSLSSGQPKGFGAAYVYNTLQQCISVDLQGWPLDLSQAYPTRSRPSRCHVKSTNNLAEQIKRKIYHGFVIAYSPSGVSQIIARSIVQTSPEEQKEILDRFVDMKQRELATVIVSCALVTSLVATLMSWSWFPVPAFTAKIAALCALIHSLVAIGIASQQLIALTRAHIHPHRTQIMQYILFGSVASPSSSPHLQSPLTDTQIDTGSAWRHFSWQIPTMLLGNSILFTLVALGIAVFDEGRKAAVWRTPEMVTAICIAVSLMFSVSCYFISWFNIEWQMQEAIAKDF</sequence>
<feature type="transmembrane region" description="Helical" evidence="2">
    <location>
        <begin position="267"/>
        <end position="289"/>
    </location>
</feature>
<feature type="region of interest" description="Disordered" evidence="1">
    <location>
        <begin position="1"/>
        <end position="25"/>
    </location>
</feature>
<protein>
    <submittedName>
        <fullName evidence="3">Uncharacterized protein</fullName>
    </submittedName>
</protein>
<organism evidence="3 4">
    <name type="scientific">Exserohilum turcicum (strain 28A)</name>
    <name type="common">Northern leaf blight fungus</name>
    <name type="synonym">Setosphaeria turcica</name>
    <dbReference type="NCBI Taxonomy" id="671987"/>
    <lineage>
        <taxon>Eukaryota</taxon>
        <taxon>Fungi</taxon>
        <taxon>Dikarya</taxon>
        <taxon>Ascomycota</taxon>
        <taxon>Pezizomycotina</taxon>
        <taxon>Dothideomycetes</taxon>
        <taxon>Pleosporomycetidae</taxon>
        <taxon>Pleosporales</taxon>
        <taxon>Pleosporineae</taxon>
        <taxon>Pleosporaceae</taxon>
        <taxon>Exserohilum</taxon>
    </lineage>
</organism>
<accession>R0IEQ6</accession>
<dbReference type="AlphaFoldDB" id="R0IEQ6"/>
<evidence type="ECO:0000256" key="1">
    <source>
        <dbReference type="SAM" id="MobiDB-lite"/>
    </source>
</evidence>
<feature type="compositionally biased region" description="Polar residues" evidence="1">
    <location>
        <begin position="7"/>
        <end position="25"/>
    </location>
</feature>
<feature type="transmembrane region" description="Helical" evidence="2">
    <location>
        <begin position="232"/>
        <end position="255"/>
    </location>
</feature>